<dbReference type="NCBIfam" id="NF040910">
    <property type="entry name" value="CD1375_fam"/>
    <property type="match status" value="1"/>
</dbReference>
<proteinExistence type="predicted"/>
<protein>
    <submittedName>
        <fullName evidence="1">Alpha 3-alpha domain protein</fullName>
    </submittedName>
</protein>
<reference evidence="1" key="1">
    <citation type="journal article" date="2021" name="Proc. Natl. Acad. Sci. U.S.A.">
        <title>A Catalog of Tens of Thousands of Viruses from Human Metagenomes Reveals Hidden Associations with Chronic Diseases.</title>
        <authorList>
            <person name="Tisza M.J."/>
            <person name="Buck C.B."/>
        </authorList>
    </citation>
    <scope>NUCLEOTIDE SEQUENCE</scope>
    <source>
        <strain evidence="1">CtKy93</strain>
    </source>
</reference>
<evidence type="ECO:0000313" key="1">
    <source>
        <dbReference type="EMBL" id="DAE92054.1"/>
    </source>
</evidence>
<dbReference type="EMBL" id="BK057793">
    <property type="protein sequence ID" value="DAE92054.1"/>
    <property type="molecule type" value="Genomic_DNA"/>
</dbReference>
<sequence length="37" mass="4484">MARLWYIKIVNSHGAVTIDDVPEKWRDEVKKMLEKRK</sequence>
<organism evidence="1">
    <name type="scientific">Siphoviridae sp. ctKy93</name>
    <dbReference type="NCBI Taxonomy" id="2827569"/>
    <lineage>
        <taxon>Viruses</taxon>
        <taxon>Duplodnaviria</taxon>
        <taxon>Heunggongvirae</taxon>
        <taxon>Uroviricota</taxon>
        <taxon>Caudoviricetes</taxon>
    </lineage>
</organism>
<dbReference type="InterPro" id="IPR047907">
    <property type="entry name" value="CD1375-like"/>
</dbReference>
<name>A0A8S5RRH1_9CAUD</name>
<accession>A0A8S5RRH1</accession>